<accession>A0A0J6E9H0</accession>
<dbReference type="SUPFAM" id="SSF103481">
    <property type="entry name" value="Multidrug resistance efflux transporter EmrE"/>
    <property type="match status" value="1"/>
</dbReference>
<dbReference type="RefSeq" id="WP_048355595.1">
    <property type="nucleotide sequence ID" value="NZ_CP023481.1"/>
</dbReference>
<dbReference type="PANTHER" id="PTHR30561:SF0">
    <property type="entry name" value="GUANIDINIUM EXPORTER"/>
    <property type="match status" value="1"/>
</dbReference>
<comment type="subcellular location">
    <subcellularLocation>
        <location evidence="1 7">Cell membrane</location>
        <topology evidence="1 7">Multi-pass membrane protein</topology>
    </subcellularLocation>
</comment>
<dbReference type="AlphaFoldDB" id="A0A0J6F1G3"/>
<dbReference type="STRING" id="1664069.BGLY_2229"/>
<evidence type="ECO:0000256" key="5">
    <source>
        <dbReference type="ARBA" id="ARBA00022989"/>
    </source>
</evidence>
<keyword evidence="3" id="KW-1003">Cell membrane</keyword>
<dbReference type="Gene3D" id="1.10.3730.20">
    <property type="match status" value="1"/>
</dbReference>
<keyword evidence="5 8" id="KW-1133">Transmembrane helix</keyword>
<feature type="transmembrane region" description="Helical" evidence="8">
    <location>
        <begin position="32"/>
        <end position="50"/>
    </location>
</feature>
<proteinExistence type="inferred from homology"/>
<protein>
    <submittedName>
        <fullName evidence="9">Molecular chaperone</fullName>
    </submittedName>
    <submittedName>
        <fullName evidence="10">Multidrug efflux SMR transporter</fullName>
    </submittedName>
</protein>
<dbReference type="EMBL" id="LECW02000003">
    <property type="protein sequence ID" value="KRT95473.1"/>
    <property type="molecule type" value="Genomic_DNA"/>
</dbReference>
<organism evidence="9 11">
    <name type="scientific">Bacillus glycinifermentans</name>
    <dbReference type="NCBI Taxonomy" id="1664069"/>
    <lineage>
        <taxon>Bacteria</taxon>
        <taxon>Bacillati</taxon>
        <taxon>Bacillota</taxon>
        <taxon>Bacilli</taxon>
        <taxon>Bacillales</taxon>
        <taxon>Bacillaceae</taxon>
        <taxon>Bacillus</taxon>
    </lineage>
</organism>
<feature type="transmembrane region" description="Helical" evidence="8">
    <location>
        <begin position="84"/>
        <end position="103"/>
    </location>
</feature>
<evidence type="ECO:0000256" key="1">
    <source>
        <dbReference type="ARBA" id="ARBA00004651"/>
    </source>
</evidence>
<keyword evidence="4 7" id="KW-0812">Transmembrane</keyword>
<reference evidence="9" key="2">
    <citation type="submission" date="2015-10" db="EMBL/GenBank/DDBJ databases">
        <authorList>
            <person name="Gilbert D.G."/>
        </authorList>
    </citation>
    <scope>NUCLEOTIDE SEQUENCE</scope>
    <source>
        <strain evidence="9">GO-13</strain>
    </source>
</reference>
<dbReference type="PANTHER" id="PTHR30561">
    <property type="entry name" value="SMR FAMILY PROTON-DEPENDENT DRUG EFFLUX TRANSPORTER SUGE"/>
    <property type="match status" value="1"/>
</dbReference>
<evidence type="ECO:0000313" key="9">
    <source>
        <dbReference type="EMBL" id="KRT95473.1"/>
    </source>
</evidence>
<dbReference type="Pfam" id="PF00893">
    <property type="entry name" value="Multi_Drug_Res"/>
    <property type="match status" value="1"/>
</dbReference>
<evidence type="ECO:0000256" key="6">
    <source>
        <dbReference type="ARBA" id="ARBA00023136"/>
    </source>
</evidence>
<evidence type="ECO:0000256" key="2">
    <source>
        <dbReference type="ARBA" id="ARBA00022448"/>
    </source>
</evidence>
<sequence length="104" mass="11373">MAWLLLCIAGVEEVIAAVAMKYIDGTRKKWPIIVMTLGFALSFYCLSKAMQVLPSGVAYAVWTGIGSIGVTAVSFVWFKERFRLSQLISLCLIIVGVIGLRLTS</sequence>
<dbReference type="Proteomes" id="UP001341297">
    <property type="component" value="Unassembled WGS sequence"/>
</dbReference>
<keyword evidence="6 8" id="KW-0472">Membrane</keyword>
<keyword evidence="12" id="KW-1185">Reference proteome</keyword>
<dbReference type="OrthoDB" id="21828at2"/>
<dbReference type="InterPro" id="IPR000390">
    <property type="entry name" value="Small_drug/metabolite_transptr"/>
</dbReference>
<keyword evidence="2" id="KW-0813">Transport</keyword>
<evidence type="ECO:0000256" key="3">
    <source>
        <dbReference type="ARBA" id="ARBA00022475"/>
    </source>
</evidence>
<accession>A0A0J6F1G3</accession>
<reference evidence="9 11" key="1">
    <citation type="journal article" date="2015" name="Int. J. Syst. Evol. Microbiol.">
        <title>Bacillus glycinifermentans sp. nov., isolated from fermented soybean paste.</title>
        <authorList>
            <person name="Kim S.J."/>
            <person name="Dunlap C.A."/>
            <person name="Kwon S.W."/>
            <person name="Rooney A.P."/>
        </authorList>
    </citation>
    <scope>NUCLEOTIDE SEQUENCE [LARGE SCALE GENOMIC DNA]</scope>
    <source>
        <strain evidence="9 11">GO-13</strain>
    </source>
</reference>
<dbReference type="Proteomes" id="UP000036168">
    <property type="component" value="Unassembled WGS sequence"/>
</dbReference>
<dbReference type="InterPro" id="IPR037185">
    <property type="entry name" value="EmrE-like"/>
</dbReference>
<evidence type="ECO:0000313" key="10">
    <source>
        <dbReference type="EMBL" id="MEC0483505.1"/>
    </source>
</evidence>
<dbReference type="GO" id="GO:0022857">
    <property type="term" value="F:transmembrane transporter activity"/>
    <property type="evidence" value="ECO:0007669"/>
    <property type="project" value="InterPro"/>
</dbReference>
<evidence type="ECO:0000256" key="4">
    <source>
        <dbReference type="ARBA" id="ARBA00022692"/>
    </source>
</evidence>
<dbReference type="FunFam" id="1.10.3730.20:FF:000001">
    <property type="entry name" value="Quaternary ammonium compound resistance transporter SugE"/>
    <property type="match status" value="1"/>
</dbReference>
<name>A0A0J6F1G3_9BACI</name>
<comment type="similarity">
    <text evidence="7">Belongs to the drug/metabolite transporter (DMT) superfamily. Small multidrug resistance (SMR) (TC 2.A.7.1) family.</text>
</comment>
<comment type="caution">
    <text evidence="9">The sequence shown here is derived from an EMBL/GenBank/DDBJ whole genome shotgun (WGS) entry which is preliminary data.</text>
</comment>
<evidence type="ECO:0000256" key="8">
    <source>
        <dbReference type="SAM" id="Phobius"/>
    </source>
</evidence>
<evidence type="ECO:0000256" key="7">
    <source>
        <dbReference type="RuleBase" id="RU003942"/>
    </source>
</evidence>
<feature type="transmembrane region" description="Helical" evidence="8">
    <location>
        <begin position="57"/>
        <end position="78"/>
    </location>
</feature>
<evidence type="ECO:0000313" key="11">
    <source>
        <dbReference type="Proteomes" id="UP000036168"/>
    </source>
</evidence>
<dbReference type="PATRIC" id="fig|1664069.3.peg.5138"/>
<evidence type="ECO:0000313" key="12">
    <source>
        <dbReference type="Proteomes" id="UP001341297"/>
    </source>
</evidence>
<dbReference type="EMBL" id="JARRTL010000005">
    <property type="protein sequence ID" value="MEC0483505.1"/>
    <property type="molecule type" value="Genomic_DNA"/>
</dbReference>
<dbReference type="InterPro" id="IPR045324">
    <property type="entry name" value="Small_multidrug_res"/>
</dbReference>
<gene>
    <name evidence="9" type="ORF">AB447_209800</name>
    <name evidence="10" type="ORF">P8828_01345</name>
</gene>
<dbReference type="GO" id="GO:0005886">
    <property type="term" value="C:plasma membrane"/>
    <property type="evidence" value="ECO:0007669"/>
    <property type="project" value="UniProtKB-SubCell"/>
</dbReference>
<reference evidence="10 12" key="3">
    <citation type="submission" date="2023-03" db="EMBL/GenBank/DDBJ databases">
        <title>Agriculturally important microbes genome sequencing.</title>
        <authorList>
            <person name="Dunlap C."/>
        </authorList>
    </citation>
    <scope>NUCLEOTIDE SEQUENCE [LARGE SCALE GENOMIC DNA]</scope>
    <source>
        <strain evidence="10 12">CBP-3203</strain>
    </source>
</reference>